<accession>A0ACB7GK06</accession>
<evidence type="ECO:0000313" key="2">
    <source>
        <dbReference type="Proteomes" id="UP000091857"/>
    </source>
</evidence>
<dbReference type="Proteomes" id="UP000091857">
    <property type="component" value="Chromosome 13"/>
</dbReference>
<keyword evidence="2" id="KW-1185">Reference proteome</keyword>
<reference evidence="2" key="1">
    <citation type="journal article" date="2016" name="Nat. Biotechnol.">
        <title>Sequencing wild and cultivated cassava and related species reveals extensive interspecific hybridization and genetic diversity.</title>
        <authorList>
            <person name="Bredeson J.V."/>
            <person name="Lyons J.B."/>
            <person name="Prochnik S.E."/>
            <person name="Wu G.A."/>
            <person name="Ha C.M."/>
            <person name="Edsinger-Gonzales E."/>
            <person name="Grimwood J."/>
            <person name="Schmutz J."/>
            <person name="Rabbi I.Y."/>
            <person name="Egesi C."/>
            <person name="Nauluvula P."/>
            <person name="Lebot V."/>
            <person name="Ndunguru J."/>
            <person name="Mkamilo G."/>
            <person name="Bart R.S."/>
            <person name="Setter T.L."/>
            <person name="Gleadow R.M."/>
            <person name="Kulakow P."/>
            <person name="Ferguson M.E."/>
            <person name="Rounsley S."/>
            <person name="Rokhsar D.S."/>
        </authorList>
    </citation>
    <scope>NUCLEOTIDE SEQUENCE [LARGE SCALE GENOMIC DNA]</scope>
    <source>
        <strain evidence="2">cv. AM560-2</strain>
    </source>
</reference>
<comment type="caution">
    <text evidence="1">The sequence shown here is derived from an EMBL/GenBank/DDBJ whole genome shotgun (WGS) entry which is preliminary data.</text>
</comment>
<evidence type="ECO:0000313" key="1">
    <source>
        <dbReference type="EMBL" id="KAG8640224.1"/>
    </source>
</evidence>
<sequence>MKFGFKAASSNEINAQETNPAMANNQNNKMKGVLKGLRYISQIFDTEKEPEMQIGLPTDVKHVAHIGFDGPAVNSPSWMTEFKAPPGISSGSNGDPNDVKWVSDDSASRKNSMVASESSSRDLPELPKSSRRHSSMGGVGDSPPKEKSDKPKQSRRSSRNANKESGEVKSTRQKNSGPQKNSGQLADGESNADAPKKSRRKKSKESTASGSISKSSRSKAQASDGDCGSESVSKSLNIDNREEDAENGFTGIS</sequence>
<organism evidence="1 2">
    <name type="scientific">Manihot esculenta</name>
    <name type="common">Cassava</name>
    <name type="synonym">Jatropha manihot</name>
    <dbReference type="NCBI Taxonomy" id="3983"/>
    <lineage>
        <taxon>Eukaryota</taxon>
        <taxon>Viridiplantae</taxon>
        <taxon>Streptophyta</taxon>
        <taxon>Embryophyta</taxon>
        <taxon>Tracheophyta</taxon>
        <taxon>Spermatophyta</taxon>
        <taxon>Magnoliopsida</taxon>
        <taxon>eudicotyledons</taxon>
        <taxon>Gunneridae</taxon>
        <taxon>Pentapetalae</taxon>
        <taxon>rosids</taxon>
        <taxon>fabids</taxon>
        <taxon>Malpighiales</taxon>
        <taxon>Euphorbiaceae</taxon>
        <taxon>Crotonoideae</taxon>
        <taxon>Manihoteae</taxon>
        <taxon>Manihot</taxon>
    </lineage>
</organism>
<gene>
    <name evidence="1" type="ORF">MANES_13G036400v8</name>
</gene>
<proteinExistence type="predicted"/>
<protein>
    <submittedName>
        <fullName evidence="1">Uncharacterized protein</fullName>
    </submittedName>
</protein>
<dbReference type="EMBL" id="CM004399">
    <property type="protein sequence ID" value="KAG8640224.1"/>
    <property type="molecule type" value="Genomic_DNA"/>
</dbReference>
<name>A0ACB7GK06_MANES</name>